<feature type="transmembrane region" description="Helical" evidence="2">
    <location>
        <begin position="160"/>
        <end position="179"/>
    </location>
</feature>
<evidence type="ECO:0000256" key="2">
    <source>
        <dbReference type="SAM" id="Phobius"/>
    </source>
</evidence>
<evidence type="ECO:0000313" key="4">
    <source>
        <dbReference type="Proteomes" id="UP000824200"/>
    </source>
</evidence>
<organism evidence="3 4">
    <name type="scientific">Candidatus Fimimonas gallinarum</name>
    <dbReference type="NCBI Taxonomy" id="2840821"/>
    <lineage>
        <taxon>Bacteria</taxon>
        <taxon>Pseudomonadati</taxon>
        <taxon>Myxococcota</taxon>
        <taxon>Myxococcia</taxon>
        <taxon>Myxococcales</taxon>
        <taxon>Cystobacterineae</taxon>
        <taxon>Myxococcaceae</taxon>
        <taxon>Myxococcaceae incertae sedis</taxon>
        <taxon>Candidatus Fimimonas</taxon>
    </lineage>
</organism>
<gene>
    <name evidence="3" type="ORF">IAC95_03860</name>
</gene>
<keyword evidence="2" id="KW-1133">Transmembrane helix</keyword>
<comment type="caution">
    <text evidence="3">The sequence shown here is derived from an EMBL/GenBank/DDBJ whole genome shotgun (WGS) entry which is preliminary data.</text>
</comment>
<evidence type="ECO:0000313" key="3">
    <source>
        <dbReference type="EMBL" id="HIR65995.1"/>
    </source>
</evidence>
<dbReference type="Proteomes" id="UP000824200">
    <property type="component" value="Unassembled WGS sequence"/>
</dbReference>
<evidence type="ECO:0000256" key="1">
    <source>
        <dbReference type="SAM" id="MobiDB-lite"/>
    </source>
</evidence>
<proteinExistence type="predicted"/>
<feature type="transmembrane region" description="Helical" evidence="2">
    <location>
        <begin position="103"/>
        <end position="126"/>
    </location>
</feature>
<keyword evidence="2" id="KW-0472">Membrane</keyword>
<evidence type="ECO:0008006" key="5">
    <source>
        <dbReference type="Google" id="ProtNLM"/>
    </source>
</evidence>
<name>A0A9D1E3Z9_9BACT</name>
<dbReference type="EMBL" id="DVHL01000032">
    <property type="protein sequence ID" value="HIR65995.1"/>
    <property type="molecule type" value="Genomic_DNA"/>
</dbReference>
<reference evidence="3" key="2">
    <citation type="journal article" date="2021" name="PeerJ">
        <title>Extensive microbial diversity within the chicken gut microbiome revealed by metagenomics and culture.</title>
        <authorList>
            <person name="Gilroy R."/>
            <person name="Ravi A."/>
            <person name="Getino M."/>
            <person name="Pursley I."/>
            <person name="Horton D.L."/>
            <person name="Alikhan N.F."/>
            <person name="Baker D."/>
            <person name="Gharbi K."/>
            <person name="Hall N."/>
            <person name="Watson M."/>
            <person name="Adriaenssens E.M."/>
            <person name="Foster-Nyarko E."/>
            <person name="Jarju S."/>
            <person name="Secka A."/>
            <person name="Antonio M."/>
            <person name="Oren A."/>
            <person name="Chaudhuri R.R."/>
            <person name="La Ragione R."/>
            <person name="Hildebrand F."/>
            <person name="Pallen M.J."/>
        </authorList>
    </citation>
    <scope>NUCLEOTIDE SEQUENCE</scope>
    <source>
        <strain evidence="3">CHK121-14286</strain>
    </source>
</reference>
<feature type="transmembrane region" description="Helical" evidence="2">
    <location>
        <begin position="78"/>
        <end position="97"/>
    </location>
</feature>
<protein>
    <recommendedName>
        <fullName evidence="5">ECF transporter S component</fullName>
    </recommendedName>
</protein>
<accession>A0A9D1E3Z9</accession>
<keyword evidence="2" id="KW-0812">Transmembrane</keyword>
<sequence length="261" mass="29053">MKTKSVGKNIALKLCVTAMFAAVLVAGKEALAFLPNIEVVTIFIALCAYVWGLSVAIPAVLVFIAVDMAIWGINTWVISYLIHWNFVALCFRFLALLKMKNRVLTSVVVSLSAIIITLLFGVLTSAVDTLVGFTGKGFFLDTEMIFARFVTMYVSGIPFYATQIVCNAFLFAVAFVPLVQLNNKMHRRFFPYDTSKHIVAEQVQHSQTDFLQEVLACDQDEPQRQIACPDFAREQDEVSEESVQQTASDNAQEAEVHSLHN</sequence>
<feature type="transmembrane region" description="Helical" evidence="2">
    <location>
        <begin position="42"/>
        <end position="66"/>
    </location>
</feature>
<dbReference type="AlphaFoldDB" id="A0A9D1E3Z9"/>
<feature type="region of interest" description="Disordered" evidence="1">
    <location>
        <begin position="234"/>
        <end position="261"/>
    </location>
</feature>
<reference evidence="3" key="1">
    <citation type="submission" date="2020-10" db="EMBL/GenBank/DDBJ databases">
        <authorList>
            <person name="Gilroy R."/>
        </authorList>
    </citation>
    <scope>NUCLEOTIDE SEQUENCE</scope>
    <source>
        <strain evidence="3">CHK121-14286</strain>
    </source>
</reference>